<evidence type="ECO:0000313" key="1">
    <source>
        <dbReference type="EMBL" id="ETL44722.1"/>
    </source>
</evidence>
<proteinExistence type="predicted"/>
<dbReference type="Proteomes" id="UP000053864">
    <property type="component" value="Unassembled WGS sequence"/>
</dbReference>
<organism evidence="1 2">
    <name type="scientific">Phytophthora nicotianae</name>
    <name type="common">Potato buckeye rot agent</name>
    <name type="synonym">Phytophthora parasitica</name>
    <dbReference type="NCBI Taxonomy" id="4792"/>
    <lineage>
        <taxon>Eukaryota</taxon>
        <taxon>Sar</taxon>
        <taxon>Stramenopiles</taxon>
        <taxon>Oomycota</taxon>
        <taxon>Peronosporomycetes</taxon>
        <taxon>Peronosporales</taxon>
        <taxon>Peronosporaceae</taxon>
        <taxon>Phytophthora</taxon>
    </lineage>
</organism>
<protein>
    <submittedName>
        <fullName evidence="1">Uncharacterized protein</fullName>
    </submittedName>
</protein>
<dbReference type="AlphaFoldDB" id="W2JG48"/>
<sequence length="40" mass="4270">MITKKCVWNGGLGTLLGGKTVFQKISTQTKTLALGAMFLI</sequence>
<dbReference type="EMBL" id="KI671908">
    <property type="protein sequence ID" value="ETL44722.1"/>
    <property type="molecule type" value="Genomic_DNA"/>
</dbReference>
<gene>
    <name evidence="1" type="ORF">L916_05019</name>
</gene>
<evidence type="ECO:0000313" key="2">
    <source>
        <dbReference type="Proteomes" id="UP000053864"/>
    </source>
</evidence>
<reference evidence="1 2" key="1">
    <citation type="submission" date="2013-11" db="EMBL/GenBank/DDBJ databases">
        <title>The Genome Sequence of Phytophthora parasitica CJ05E6.</title>
        <authorList>
            <consortium name="The Broad Institute Genomics Platform"/>
            <person name="Russ C."/>
            <person name="Tyler B."/>
            <person name="Panabieres F."/>
            <person name="Shan W."/>
            <person name="Tripathy S."/>
            <person name="Grunwald N."/>
            <person name="Machado M."/>
            <person name="Johnson C.S."/>
            <person name="Arredondo F."/>
            <person name="Hong C."/>
            <person name="Coffey M."/>
            <person name="Young S.K."/>
            <person name="Zeng Q."/>
            <person name="Gargeya S."/>
            <person name="Fitzgerald M."/>
            <person name="Abouelleil A."/>
            <person name="Alvarado L."/>
            <person name="Chapman S.B."/>
            <person name="Gainer-Dewar J."/>
            <person name="Goldberg J."/>
            <person name="Griggs A."/>
            <person name="Gujja S."/>
            <person name="Hansen M."/>
            <person name="Howarth C."/>
            <person name="Imamovic A."/>
            <person name="Ireland A."/>
            <person name="Larimer J."/>
            <person name="McCowan C."/>
            <person name="Murphy C."/>
            <person name="Pearson M."/>
            <person name="Poon T.W."/>
            <person name="Priest M."/>
            <person name="Roberts A."/>
            <person name="Saif S."/>
            <person name="Shea T."/>
            <person name="Sykes S."/>
            <person name="Wortman J."/>
            <person name="Nusbaum C."/>
            <person name="Birren B."/>
        </authorList>
    </citation>
    <scope>NUCLEOTIDE SEQUENCE [LARGE SCALE GENOMIC DNA]</scope>
    <source>
        <strain evidence="1 2">CJ05E6</strain>
    </source>
</reference>
<name>W2JG48_PHYNI</name>
<accession>W2JG48</accession>